<accession>A0A679GHV2</accession>
<organism evidence="2 3">
    <name type="scientific">Metapseudomonas otitidis</name>
    <dbReference type="NCBI Taxonomy" id="319939"/>
    <lineage>
        <taxon>Bacteria</taxon>
        <taxon>Pseudomonadati</taxon>
        <taxon>Pseudomonadota</taxon>
        <taxon>Gammaproteobacteria</taxon>
        <taxon>Pseudomonadales</taxon>
        <taxon>Pseudomonadaceae</taxon>
        <taxon>Metapseudomonas</taxon>
    </lineage>
</organism>
<name>A0A679GHV2_9GAMM</name>
<dbReference type="Proteomes" id="UP000501237">
    <property type="component" value="Chromosome"/>
</dbReference>
<dbReference type="Proteomes" id="UP000515591">
    <property type="component" value="Chromosome"/>
</dbReference>
<reference evidence="1 4" key="1">
    <citation type="submission" date="2019-12" db="EMBL/GenBank/DDBJ databases">
        <title>complete genome sequences of Pseudomonas otitidis str. WP8-S17-CRE-03 isolated from wastewater treatment plant effluent.</title>
        <authorList>
            <person name="Sekizuka T."/>
            <person name="Itokawa K."/>
            <person name="Yatsu K."/>
            <person name="Inamine Y."/>
            <person name="Kuroda M."/>
        </authorList>
    </citation>
    <scope>NUCLEOTIDE SEQUENCE [LARGE SCALE GENOMIC DNA]</scope>
    <source>
        <strain evidence="1 4">WP8-S17-CRE-03</strain>
    </source>
</reference>
<sequence>MKLVLHFDGSVAINTLRQVLLAAGENTTVHYGAAHGLDAGALLSVVSAAGSDRRLVLGFDGARAETRNLQQAVSFAGPHTAVEINAAQAVNPAALRSTLAAAGDGRQVRATFTGGRASAEALLAALGVAGERVDIGIGAAQSLAPEALLAALEAAGDGRNLAVELSGTQPAAHLLQAVEAAGASTGIVIGGAQALTADELRDTLGAAGNGRHLSLVFNGAQAGETDLASVVAGAGTNTLVRVNTAESLDSASLLACIGATGNTRQLSVEFNGALQAEVNLALALEAAGVSTAVAVNTAQEVAEPSLLAAFEVAGDQKRFDAAFNGAQLTPEALQRYAGAAGQQVTLSIGGAHALPLPALLEAVRLAA</sequence>
<dbReference type="GeneID" id="57399407"/>
<dbReference type="AlphaFoldDB" id="A0A679GHV2"/>
<dbReference type="KEGG" id="poj:PtoMrB4_41900"/>
<reference evidence="2 3" key="2">
    <citation type="journal article" date="2020" name="Microbiol. Resour. Announc.">
        <title>Complete genome sequence of Pseudomonas otitidis strain MrB4, isolated from Lake Biwa in Japan.</title>
        <authorList>
            <person name="Miyazaki K."/>
            <person name="Hase E."/>
            <person name="Maruya T."/>
        </authorList>
    </citation>
    <scope>NUCLEOTIDE SEQUENCE [LARGE SCALE GENOMIC DNA]</scope>
    <source>
        <strain evidence="2 3">MrB4</strain>
    </source>
</reference>
<dbReference type="EMBL" id="AP022213">
    <property type="protein sequence ID" value="BBT18126.1"/>
    <property type="molecule type" value="Genomic_DNA"/>
</dbReference>
<proteinExistence type="predicted"/>
<evidence type="ECO:0000313" key="2">
    <source>
        <dbReference type="EMBL" id="BCA30213.1"/>
    </source>
</evidence>
<protein>
    <submittedName>
        <fullName evidence="2">Uncharacterized protein</fullName>
    </submittedName>
</protein>
<evidence type="ECO:0000313" key="1">
    <source>
        <dbReference type="EMBL" id="BBT18126.1"/>
    </source>
</evidence>
<evidence type="ECO:0000313" key="4">
    <source>
        <dbReference type="Proteomes" id="UP000515591"/>
    </source>
</evidence>
<evidence type="ECO:0000313" key="3">
    <source>
        <dbReference type="Proteomes" id="UP000501237"/>
    </source>
</evidence>
<gene>
    <name evidence="2" type="ORF">PtoMrB4_41900</name>
    <name evidence="1" type="ORF">WP8S17C03_41750</name>
</gene>
<dbReference type="EMBL" id="AP022642">
    <property type="protein sequence ID" value="BCA30213.1"/>
    <property type="molecule type" value="Genomic_DNA"/>
</dbReference>
<dbReference type="RefSeq" id="WP_044411516.1">
    <property type="nucleotide sequence ID" value="NZ_AP022213.1"/>
</dbReference>